<comment type="similarity">
    <text evidence="1">Belongs to the isochorismatase family.</text>
</comment>
<dbReference type="AlphaFoldDB" id="A0A0V8H769"/>
<keyword evidence="5" id="KW-1185">Reference proteome</keyword>
<evidence type="ECO:0000313" key="4">
    <source>
        <dbReference type="EMBL" id="SCC34214.1"/>
    </source>
</evidence>
<dbReference type="Gene3D" id="3.40.50.850">
    <property type="entry name" value="Isochorismatase-like"/>
    <property type="match status" value="1"/>
</dbReference>
<dbReference type="InterPro" id="IPR050272">
    <property type="entry name" value="Isochorismatase-like_hydrls"/>
</dbReference>
<dbReference type="InterPro" id="IPR036380">
    <property type="entry name" value="Isochorismatase-like_sf"/>
</dbReference>
<dbReference type="GO" id="GO:0016787">
    <property type="term" value="F:hydrolase activity"/>
    <property type="evidence" value="ECO:0007669"/>
    <property type="project" value="UniProtKB-KW"/>
</dbReference>
<dbReference type="SUPFAM" id="SSF52499">
    <property type="entry name" value="Isochorismatase-like hydrolases"/>
    <property type="match status" value="1"/>
</dbReference>
<proteinExistence type="inferred from homology"/>
<dbReference type="OrthoDB" id="9785724at2"/>
<dbReference type="RefSeq" id="WP_058299906.1">
    <property type="nucleotide sequence ID" value="NZ_FMAU01000009.1"/>
</dbReference>
<dbReference type="InterPro" id="IPR000868">
    <property type="entry name" value="Isochorismatase-like_dom"/>
</dbReference>
<dbReference type="Pfam" id="PF00857">
    <property type="entry name" value="Isochorismatase"/>
    <property type="match status" value="1"/>
</dbReference>
<evidence type="ECO:0000256" key="1">
    <source>
        <dbReference type="ARBA" id="ARBA00006336"/>
    </source>
</evidence>
<dbReference type="CDD" id="cd01014">
    <property type="entry name" value="nicotinamidase_related"/>
    <property type="match status" value="1"/>
</dbReference>
<evidence type="ECO:0000313" key="5">
    <source>
        <dbReference type="Proteomes" id="UP000181997"/>
    </source>
</evidence>
<gene>
    <name evidence="4" type="ORF">GA0061094_4124</name>
</gene>
<protein>
    <submittedName>
        <fullName evidence="4">Nicotinamidase-related amidase</fullName>
    </submittedName>
</protein>
<dbReference type="EMBL" id="FMAU01000009">
    <property type="protein sequence ID" value="SCC34214.1"/>
    <property type="molecule type" value="Genomic_DNA"/>
</dbReference>
<organism evidence="4 5">
    <name type="scientific">[Bacillus] enclensis</name>
    <dbReference type="NCBI Taxonomy" id="1402860"/>
    <lineage>
        <taxon>Bacteria</taxon>
        <taxon>Bacillati</taxon>
        <taxon>Bacillota</taxon>
        <taxon>Bacilli</taxon>
        <taxon>Bacillales</taxon>
        <taxon>Bacillaceae</taxon>
        <taxon>Rossellomorea</taxon>
    </lineage>
</organism>
<evidence type="ECO:0000256" key="2">
    <source>
        <dbReference type="ARBA" id="ARBA00022801"/>
    </source>
</evidence>
<evidence type="ECO:0000259" key="3">
    <source>
        <dbReference type="Pfam" id="PF00857"/>
    </source>
</evidence>
<accession>A0A0V8H769</accession>
<name>A0A0V8H769_9BACI</name>
<reference evidence="5" key="1">
    <citation type="submission" date="2016-08" db="EMBL/GenBank/DDBJ databases">
        <authorList>
            <person name="Varghese N."/>
            <person name="Submissions Spin"/>
        </authorList>
    </citation>
    <scope>NUCLEOTIDE SEQUENCE [LARGE SCALE GENOMIC DNA]</scope>
    <source>
        <strain evidence="5">SGD-1123</strain>
    </source>
</reference>
<dbReference type="PANTHER" id="PTHR43540:SF14">
    <property type="entry name" value="ISOCHORISMATASE"/>
    <property type="match status" value="1"/>
</dbReference>
<dbReference type="PANTHER" id="PTHR43540">
    <property type="entry name" value="PEROXYUREIDOACRYLATE/UREIDOACRYLATE AMIDOHYDROLASE-RELATED"/>
    <property type="match status" value="1"/>
</dbReference>
<keyword evidence="2" id="KW-0378">Hydrolase</keyword>
<dbReference type="Proteomes" id="UP000181997">
    <property type="component" value="Unassembled WGS sequence"/>
</dbReference>
<sequence length="180" mass="20016">MSSALVIIDVQKGMFLDEAPVYKGEDLISTLQTLLEKARATGISVIYIQHNSPAGKSLEYGTEGWEIHDDIKPIPRDLVIQKTTPDSFFNTTFESELNNLGIDHLYLAGIQTEACVDTTCRCAFGKGYKVTLISDAHSTWDSGELTAQQIINHHNGVLRWFADVYPSSKVKFEAVEPHQT</sequence>
<feature type="domain" description="Isochorismatase-like" evidence="3">
    <location>
        <begin position="3"/>
        <end position="142"/>
    </location>
</feature>